<keyword evidence="2" id="KW-0732">Signal</keyword>
<feature type="signal peptide" evidence="2">
    <location>
        <begin position="1"/>
        <end position="22"/>
    </location>
</feature>
<dbReference type="Proteomes" id="UP001497497">
    <property type="component" value="Unassembled WGS sequence"/>
</dbReference>
<evidence type="ECO:0000256" key="2">
    <source>
        <dbReference type="SAM" id="SignalP"/>
    </source>
</evidence>
<sequence>MEKCHVLWISLLIANMFECILNQGISFTPLKQKDFITKCTNGVLKSDLFFIESKINFTGINVNNNLVFASFEIFENTSQDTINLFDHDLKVPCENAVNDTYHCKTIEQNVVLFSLKFYAFPKYIGANIIGKLVNNSKTISQGTQDFPAIVEKTNVTGKLTVNGKICPAKDFKMNITAKVLSVQFECSSLSKPCQIEMMINRFKPIKGSDVVKFEQTVIQNGSVYSLHIKYAACRLDQEYKEVNLVITADPEFLSLDLTPWIIGAFMFCLIVILFQAFVYYFYCNRRLVIQKSDAADLLLRDLPDSNDENKRNGNITEGSHANQEDEMKSFLHKFYTSCKKNASHEEFMRLQDLTVDEVPKHDINIVNFIKLTAKLTVRLSVKVNSPARPKEWLNRHEPVPQSAPTLPRIGTGFVTNVQMYQNKIGGDYNIGPCQCERCNDSKNSRSCDWGIISLTTAKYVVFDNSEAEETLCRYFYDNKKCPLKILEGWEFESSSMVEDRSILQIKTCDQFILNFFKDALSSWSRDKNEIDRKYSSHRPDKRFTFIVSHPHGCPKYVSLGECINRTVLPSNRMHTSYTYTTSTCTGCTGAYVHILGVNVDITRGCHIHLGTNDSGNNYCSIGHEMKPSNDDTTDGND</sequence>
<dbReference type="EMBL" id="CAXITT010000017">
    <property type="protein sequence ID" value="CAL1527421.1"/>
    <property type="molecule type" value="Genomic_DNA"/>
</dbReference>
<evidence type="ECO:0000313" key="3">
    <source>
        <dbReference type="EMBL" id="CAL1527421.1"/>
    </source>
</evidence>
<accession>A0AAV2H211</accession>
<keyword evidence="4" id="KW-1185">Reference proteome</keyword>
<organism evidence="3 4">
    <name type="scientific">Lymnaea stagnalis</name>
    <name type="common">Great pond snail</name>
    <name type="synonym">Helix stagnalis</name>
    <dbReference type="NCBI Taxonomy" id="6523"/>
    <lineage>
        <taxon>Eukaryota</taxon>
        <taxon>Metazoa</taxon>
        <taxon>Spiralia</taxon>
        <taxon>Lophotrochozoa</taxon>
        <taxon>Mollusca</taxon>
        <taxon>Gastropoda</taxon>
        <taxon>Heterobranchia</taxon>
        <taxon>Euthyneura</taxon>
        <taxon>Panpulmonata</taxon>
        <taxon>Hygrophila</taxon>
        <taxon>Lymnaeoidea</taxon>
        <taxon>Lymnaeidae</taxon>
        <taxon>Lymnaea</taxon>
    </lineage>
</organism>
<protein>
    <submittedName>
        <fullName evidence="3">Uncharacterized protein</fullName>
    </submittedName>
</protein>
<comment type="caution">
    <text evidence="3">The sequence shown here is derived from an EMBL/GenBank/DDBJ whole genome shotgun (WGS) entry which is preliminary data.</text>
</comment>
<evidence type="ECO:0000313" key="4">
    <source>
        <dbReference type="Proteomes" id="UP001497497"/>
    </source>
</evidence>
<gene>
    <name evidence="3" type="ORF">GSLYS_00001598001</name>
</gene>
<evidence type="ECO:0000256" key="1">
    <source>
        <dbReference type="SAM" id="Phobius"/>
    </source>
</evidence>
<keyword evidence="1" id="KW-0812">Transmembrane</keyword>
<dbReference type="AlphaFoldDB" id="A0AAV2H211"/>
<keyword evidence="1" id="KW-1133">Transmembrane helix</keyword>
<reference evidence="3 4" key="1">
    <citation type="submission" date="2024-04" db="EMBL/GenBank/DDBJ databases">
        <authorList>
            <consortium name="Genoscope - CEA"/>
            <person name="William W."/>
        </authorList>
    </citation>
    <scope>NUCLEOTIDE SEQUENCE [LARGE SCALE GENOMIC DNA]</scope>
</reference>
<name>A0AAV2H211_LYMST</name>
<proteinExistence type="predicted"/>
<keyword evidence="1" id="KW-0472">Membrane</keyword>
<feature type="chain" id="PRO_5043696412" evidence="2">
    <location>
        <begin position="23"/>
        <end position="637"/>
    </location>
</feature>
<feature type="transmembrane region" description="Helical" evidence="1">
    <location>
        <begin position="260"/>
        <end position="282"/>
    </location>
</feature>